<gene>
    <name evidence="3" type="ORF">DX873_05550</name>
</gene>
<proteinExistence type="predicted"/>
<dbReference type="Proteomes" id="UP000261828">
    <property type="component" value="Unassembled WGS sequence"/>
</dbReference>
<dbReference type="Gene3D" id="3.40.50.410">
    <property type="entry name" value="von Willebrand factor, type A domain"/>
    <property type="match status" value="1"/>
</dbReference>
<feature type="domain" description="VWFA" evidence="2">
    <location>
        <begin position="200"/>
        <end position="298"/>
    </location>
</feature>
<sequence length="390" mass="44588">MAMNTRKGFRFTTYEAPDQTPFEKLFEIFQELITHTSGDVEEALDWLRELDKEYELTDEDYTIDDFIEDLKAKGFIREEFDMDDGELGEGEEGDGDEDGSGNGTLSMTVKLERMLRQRALDQIFGKIKRSGSGNHRTGKSGRGDEHTGEFREYRFGDALEHISMTESLKNAQINHGLDGFSLNEDDLVVEDTQHKAQMSTVLMIDISHSMILYGEDRITPAKKVAMALAELITTRYPKDTLDILVFGNDAWPIPIKDLPYLKVGPYHTNTVAGLQLAMDMLRRKRNTNKQIFMITDGKPSCLRLPNGEYYKNSVGLDDYIVEKCYAMAQQARKLHIPITTFMIAEDPYLMQFVREFTQANKGKALYTGLKGLGEMIFEDYEQNRKKRIKG</sequence>
<protein>
    <recommendedName>
        <fullName evidence="2">VWFA domain-containing protein</fullName>
    </recommendedName>
</protein>
<dbReference type="OrthoDB" id="9766740at2"/>
<dbReference type="AlphaFoldDB" id="A0A371JUZ0"/>
<dbReference type="CDD" id="cd00198">
    <property type="entry name" value="vWFA"/>
    <property type="match status" value="1"/>
</dbReference>
<evidence type="ECO:0000313" key="4">
    <source>
        <dbReference type="Proteomes" id="UP000261828"/>
    </source>
</evidence>
<organism evidence="3 4">
    <name type="scientific">Flagellimonas nanhaiensis</name>
    <dbReference type="NCBI Taxonomy" id="2292706"/>
    <lineage>
        <taxon>Bacteria</taxon>
        <taxon>Pseudomonadati</taxon>
        <taxon>Bacteroidota</taxon>
        <taxon>Flavobacteriia</taxon>
        <taxon>Flavobacteriales</taxon>
        <taxon>Flavobacteriaceae</taxon>
        <taxon>Flagellimonas</taxon>
    </lineage>
</organism>
<dbReference type="SUPFAM" id="SSF53300">
    <property type="entry name" value="vWA-like"/>
    <property type="match status" value="1"/>
</dbReference>
<keyword evidence="4" id="KW-1185">Reference proteome</keyword>
<evidence type="ECO:0000313" key="3">
    <source>
        <dbReference type="EMBL" id="RDY61619.1"/>
    </source>
</evidence>
<dbReference type="InterPro" id="IPR002035">
    <property type="entry name" value="VWF_A"/>
</dbReference>
<comment type="caution">
    <text evidence="3">The sequence shown here is derived from an EMBL/GenBank/DDBJ whole genome shotgun (WGS) entry which is preliminary data.</text>
</comment>
<feature type="compositionally biased region" description="Acidic residues" evidence="1">
    <location>
        <begin position="81"/>
        <end position="99"/>
    </location>
</feature>
<accession>A0A371JUZ0</accession>
<evidence type="ECO:0000256" key="1">
    <source>
        <dbReference type="SAM" id="MobiDB-lite"/>
    </source>
</evidence>
<reference evidence="3 4" key="1">
    <citation type="submission" date="2018-08" db="EMBL/GenBank/DDBJ databases">
        <title>Muricauda nanhaiensis sp. nov., isolated from seawater of the South China Sea.</title>
        <authorList>
            <person name="Dang Y."/>
        </authorList>
    </citation>
    <scope>NUCLEOTIDE SEQUENCE [LARGE SCALE GENOMIC DNA]</scope>
    <source>
        <strain evidence="3 4">SM1704</strain>
    </source>
</reference>
<feature type="region of interest" description="Disordered" evidence="1">
    <location>
        <begin position="81"/>
        <end position="104"/>
    </location>
</feature>
<dbReference type="EMBL" id="QTJX01000001">
    <property type="protein sequence ID" value="RDY61619.1"/>
    <property type="molecule type" value="Genomic_DNA"/>
</dbReference>
<name>A0A371JUZ0_9FLAO</name>
<dbReference type="InterPro" id="IPR036465">
    <property type="entry name" value="vWFA_dom_sf"/>
</dbReference>
<evidence type="ECO:0000259" key="2">
    <source>
        <dbReference type="Pfam" id="PF13519"/>
    </source>
</evidence>
<dbReference type="Pfam" id="PF13519">
    <property type="entry name" value="VWA_2"/>
    <property type="match status" value="1"/>
</dbReference>
<dbReference type="RefSeq" id="WP_116183500.1">
    <property type="nucleotide sequence ID" value="NZ_QTJX01000001.1"/>
</dbReference>